<comment type="subcellular location">
    <subcellularLocation>
        <location evidence="1">Cell inner membrane</location>
        <topology evidence="1">Multi-pass membrane protein</topology>
    </subcellularLocation>
</comment>
<keyword evidence="3" id="KW-1003">Cell membrane</keyword>
<keyword evidence="8 9" id="KW-0472">Membrane</keyword>
<feature type="transmembrane region" description="Helical" evidence="9">
    <location>
        <begin position="232"/>
        <end position="251"/>
    </location>
</feature>
<keyword evidence="6" id="KW-0029">Amino-acid transport</keyword>
<evidence type="ECO:0000256" key="5">
    <source>
        <dbReference type="ARBA" id="ARBA00022692"/>
    </source>
</evidence>
<accession>A0A4U3FFZ7</accession>
<dbReference type="InterPro" id="IPR018227">
    <property type="entry name" value="Amino_acid_transport_2"/>
</dbReference>
<feature type="transmembrane region" description="Helical" evidence="9">
    <location>
        <begin position="351"/>
        <end position="376"/>
    </location>
</feature>
<dbReference type="STRING" id="1219360.GCA_001571305_01541"/>
<keyword evidence="4" id="KW-0997">Cell inner membrane</keyword>
<evidence type="ECO:0000313" key="10">
    <source>
        <dbReference type="EMBL" id="TKJ92494.1"/>
    </source>
</evidence>
<keyword evidence="7 9" id="KW-1133">Transmembrane helix</keyword>
<reference evidence="10 11" key="1">
    <citation type="journal article" date="2019" name="Sci. Rep.">
        <title>Differences in resource use lead to coexistence of seed-transmitted microbial populations.</title>
        <authorList>
            <person name="Torres-Cortes G."/>
            <person name="Garcia B.J."/>
            <person name="Compant S."/>
            <person name="Rezki S."/>
            <person name="Jones P."/>
            <person name="Preveaux A."/>
            <person name="Briand M."/>
            <person name="Roulet A."/>
            <person name="Bouchez O."/>
            <person name="Jacobson D."/>
            <person name="Barret M."/>
        </authorList>
    </citation>
    <scope>NUCLEOTIDE SEQUENCE [LARGE SCALE GENOMIC DNA]</scope>
    <source>
        <strain evidence="10 11">CFBP13511</strain>
    </source>
</reference>
<dbReference type="Pfam" id="PF03222">
    <property type="entry name" value="Trp_Tyr_perm"/>
    <property type="match status" value="1"/>
</dbReference>
<dbReference type="Proteomes" id="UP000306393">
    <property type="component" value="Unassembled WGS sequence"/>
</dbReference>
<feature type="transmembrane region" description="Helical" evidence="9">
    <location>
        <begin position="21"/>
        <end position="41"/>
    </location>
</feature>
<proteinExistence type="predicted"/>
<dbReference type="EMBL" id="QGAC01000005">
    <property type="protein sequence ID" value="TKJ92494.1"/>
    <property type="molecule type" value="Genomic_DNA"/>
</dbReference>
<feature type="transmembrane region" description="Helical" evidence="9">
    <location>
        <begin position="135"/>
        <end position="152"/>
    </location>
</feature>
<feature type="transmembrane region" description="Helical" evidence="9">
    <location>
        <begin position="194"/>
        <end position="212"/>
    </location>
</feature>
<feature type="transmembrane region" description="Helical" evidence="9">
    <location>
        <begin position="320"/>
        <end position="339"/>
    </location>
</feature>
<feature type="transmembrane region" description="Helical" evidence="9">
    <location>
        <begin position="159"/>
        <end position="182"/>
    </location>
</feature>
<evidence type="ECO:0000256" key="7">
    <source>
        <dbReference type="ARBA" id="ARBA00022989"/>
    </source>
</evidence>
<keyword evidence="5 9" id="KW-0812">Transmembrane</keyword>
<dbReference type="GO" id="GO:0015173">
    <property type="term" value="F:aromatic amino acid transmembrane transporter activity"/>
    <property type="evidence" value="ECO:0007669"/>
    <property type="project" value="InterPro"/>
</dbReference>
<evidence type="ECO:0000256" key="6">
    <source>
        <dbReference type="ARBA" id="ARBA00022970"/>
    </source>
</evidence>
<gene>
    <name evidence="10" type="ORF">EpCFBP13511_06725</name>
</gene>
<keyword evidence="2" id="KW-0813">Transport</keyword>
<feature type="transmembrane region" description="Helical" evidence="9">
    <location>
        <begin position="96"/>
        <end position="115"/>
    </location>
</feature>
<evidence type="ECO:0000256" key="9">
    <source>
        <dbReference type="SAM" id="Phobius"/>
    </source>
</evidence>
<organism evidence="10 11">
    <name type="scientific">Erwinia persicina</name>
    <dbReference type="NCBI Taxonomy" id="55211"/>
    <lineage>
        <taxon>Bacteria</taxon>
        <taxon>Pseudomonadati</taxon>
        <taxon>Pseudomonadota</taxon>
        <taxon>Gammaproteobacteria</taxon>
        <taxon>Enterobacterales</taxon>
        <taxon>Erwiniaceae</taxon>
        <taxon>Erwinia</taxon>
    </lineage>
</organism>
<dbReference type="PANTHER" id="PTHR46997:SF2">
    <property type="entry name" value="TYROSINE-SPECIFIC TRANSPORT SYSTEM"/>
    <property type="match status" value="1"/>
</dbReference>
<evidence type="ECO:0000313" key="11">
    <source>
        <dbReference type="Proteomes" id="UP000306393"/>
    </source>
</evidence>
<name>A0A4U3FFZ7_9GAMM</name>
<evidence type="ECO:0000256" key="1">
    <source>
        <dbReference type="ARBA" id="ARBA00004429"/>
    </source>
</evidence>
<dbReference type="GO" id="GO:0003333">
    <property type="term" value="P:amino acid transmembrane transport"/>
    <property type="evidence" value="ECO:0007669"/>
    <property type="project" value="InterPro"/>
</dbReference>
<dbReference type="AlphaFoldDB" id="A0A4U3FFZ7"/>
<comment type="caution">
    <text evidence="10">The sequence shown here is derived from an EMBL/GenBank/DDBJ whole genome shotgun (WGS) entry which is preliminary data.</text>
</comment>
<protein>
    <submittedName>
        <fullName evidence="10">Tyrosine permease</fullName>
    </submittedName>
</protein>
<evidence type="ECO:0000256" key="8">
    <source>
        <dbReference type="ARBA" id="ARBA00023136"/>
    </source>
</evidence>
<evidence type="ECO:0000256" key="3">
    <source>
        <dbReference type="ARBA" id="ARBA00022475"/>
    </source>
</evidence>
<feature type="transmembrane region" description="Helical" evidence="9">
    <location>
        <begin position="53"/>
        <end position="75"/>
    </location>
</feature>
<dbReference type="OrthoDB" id="18749at2"/>
<dbReference type="GO" id="GO:0005886">
    <property type="term" value="C:plasma membrane"/>
    <property type="evidence" value="ECO:0007669"/>
    <property type="project" value="UniProtKB-SubCell"/>
</dbReference>
<dbReference type="Gene3D" id="1.20.1740.10">
    <property type="entry name" value="Amino acid/polyamine transporter I"/>
    <property type="match status" value="1"/>
</dbReference>
<feature type="transmembrane region" description="Helical" evidence="9">
    <location>
        <begin position="289"/>
        <end position="313"/>
    </location>
</feature>
<dbReference type="PRINTS" id="PR00166">
    <property type="entry name" value="AROAAPRMEASE"/>
</dbReference>
<dbReference type="InterPro" id="IPR013059">
    <property type="entry name" value="Trp_tyr_transpt"/>
</dbReference>
<feature type="transmembrane region" description="Helical" evidence="9">
    <location>
        <begin position="396"/>
        <end position="415"/>
    </location>
</feature>
<sequence length="417" mass="45307">MLTRACRDFLWCIAMQKYSNSAFHGTVLVVATIVGGGMFALPIALEALWFTKGVLFLLLSALFMLASGLMLVDVNMRFPQGSSFHTFTKKLLGRKVNFIVGLSLVFVLYLVTYAYLSGASAVFSTLQSDLTGKRYPVLSVMLITLFVSAVVCKGGRFSAHIISFFIAAKFTAFFMATAGHLHRISPELVFTSPAFGSFSAILLTLPVCIISFGFHGSIPSLIKMYGGKEHKLVVKSLCFGVGISALIYIYWLGMTMGILDRGAFAAIKDQGGNINVFMTALSQNELSHYINGLLLFFAFFAVTSSLLSASLGLFDYLHDLLSSFLGITSSFPAAAMTYLPPALLCIITPDGFIPALAYAGIALVIWSVLLPPLLLLKARKAGIEGPYQFPAGNKFLYGYFLSGFLLWVAMLVNMIKV</sequence>
<evidence type="ECO:0000256" key="2">
    <source>
        <dbReference type="ARBA" id="ARBA00022448"/>
    </source>
</evidence>
<dbReference type="PANTHER" id="PTHR46997">
    <property type="entry name" value="LOW AFFINITY TRYPTOPHAN PERMEASE-RELATED"/>
    <property type="match status" value="1"/>
</dbReference>
<evidence type="ECO:0000256" key="4">
    <source>
        <dbReference type="ARBA" id="ARBA00022519"/>
    </source>
</evidence>